<evidence type="ECO:0000313" key="2">
    <source>
        <dbReference type="EMBL" id="OYD09841.1"/>
    </source>
</evidence>
<dbReference type="Proteomes" id="UP000215459">
    <property type="component" value="Unassembled WGS sequence"/>
</dbReference>
<dbReference type="EMBL" id="NOWF01000001">
    <property type="protein sequence ID" value="OYD09841.1"/>
    <property type="molecule type" value="Genomic_DNA"/>
</dbReference>
<evidence type="ECO:0000256" key="1">
    <source>
        <dbReference type="SAM" id="Coils"/>
    </source>
</evidence>
<dbReference type="AlphaFoldDB" id="A0A235BC21"/>
<dbReference type="SUPFAM" id="SSF144217">
    <property type="entry name" value="CSL zinc finger"/>
    <property type="match status" value="1"/>
</dbReference>
<evidence type="ECO:0000313" key="3">
    <source>
        <dbReference type="Proteomes" id="UP000215459"/>
    </source>
</evidence>
<accession>A0A235BC21</accession>
<dbReference type="RefSeq" id="WP_094262943.1">
    <property type="nucleotide sequence ID" value="NZ_NOWF01000001.1"/>
</dbReference>
<keyword evidence="3" id="KW-1185">Reference proteome</keyword>
<keyword evidence="1" id="KW-0175">Coiled coil</keyword>
<dbReference type="OrthoDB" id="2381377at2"/>
<proteinExistence type="predicted"/>
<evidence type="ECO:0008006" key="4">
    <source>
        <dbReference type="Google" id="ProtNLM"/>
    </source>
</evidence>
<comment type="caution">
    <text evidence="2">The sequence shown here is derived from an EMBL/GenBank/DDBJ whole genome shotgun (WGS) entry which is preliminary data.</text>
</comment>
<sequence length="150" mass="17335">MDPSNGVRRDLAYIRGLMEGNEQMEKRPESNVLKRMIQLLDAMAEEHDQLRLRLTELEDYVEAVDVDLNELELLLYEEDEETGWEEEEDIGFWEVHCPGCDESLLVDEEIFADGPEMDVLCPHCDKVVLVNDEGDVWEKGERARTGADLH</sequence>
<feature type="coiled-coil region" evidence="1">
    <location>
        <begin position="33"/>
        <end position="60"/>
    </location>
</feature>
<dbReference type="InterPro" id="IPR036671">
    <property type="entry name" value="DPH_MB_sf"/>
</dbReference>
<protein>
    <recommendedName>
        <fullName evidence="4">AraC family transcriptional regulator</fullName>
    </recommendedName>
</protein>
<organism evidence="2 3">
    <name type="scientific">Paludifilum halophilum</name>
    <dbReference type="NCBI Taxonomy" id="1642702"/>
    <lineage>
        <taxon>Bacteria</taxon>
        <taxon>Bacillati</taxon>
        <taxon>Bacillota</taxon>
        <taxon>Bacilli</taxon>
        <taxon>Bacillales</taxon>
        <taxon>Thermoactinomycetaceae</taxon>
        <taxon>Paludifilum</taxon>
    </lineage>
</organism>
<gene>
    <name evidence="2" type="ORF">CHM34_02300</name>
</gene>
<dbReference type="InterPro" id="IPR054688">
    <property type="entry name" value="CD1247_N"/>
</dbReference>
<name>A0A235BC21_9BACL</name>
<reference evidence="2 3" key="1">
    <citation type="submission" date="2017-07" db="EMBL/GenBank/DDBJ databases">
        <title>The genome sequence of Paludifilum halophilum highlights mechanisms for microbial adaptation to high salt environemnts.</title>
        <authorList>
            <person name="Belbahri L."/>
        </authorList>
    </citation>
    <scope>NUCLEOTIDE SEQUENCE [LARGE SCALE GENOMIC DNA]</scope>
    <source>
        <strain evidence="2 3">DSM 102817</strain>
    </source>
</reference>
<dbReference type="NCBIfam" id="NF045650">
    <property type="entry name" value="CD1247_Nterm"/>
    <property type="match status" value="1"/>
</dbReference>